<evidence type="ECO:0000259" key="8">
    <source>
        <dbReference type="Pfam" id="PF21981"/>
    </source>
</evidence>
<dbReference type="Gene3D" id="1.10.10.10">
    <property type="entry name" value="Winged helix-like DNA-binding domain superfamily/Winged helix DNA-binding domain"/>
    <property type="match status" value="4"/>
</dbReference>
<dbReference type="InterPro" id="IPR053924">
    <property type="entry name" value="RecX_HTH_2nd"/>
</dbReference>
<protein>
    <recommendedName>
        <fullName evidence="4 6">Regulatory protein RecX</fullName>
    </recommendedName>
</protein>
<dbReference type="NCBIfam" id="NF010733">
    <property type="entry name" value="PRK14135.1"/>
    <property type="match status" value="1"/>
</dbReference>
<keyword evidence="11" id="KW-1185">Reference proteome</keyword>
<dbReference type="RefSeq" id="WP_252750450.1">
    <property type="nucleotide sequence ID" value="NZ_CP097116.1"/>
</dbReference>
<dbReference type="InterPro" id="IPR003783">
    <property type="entry name" value="Regulatory_RecX"/>
</dbReference>
<dbReference type="Pfam" id="PF02631">
    <property type="entry name" value="RecX_HTH2"/>
    <property type="match status" value="1"/>
</dbReference>
<dbReference type="PANTHER" id="PTHR33602:SF1">
    <property type="entry name" value="REGULATORY PROTEIN RECX FAMILY PROTEIN"/>
    <property type="match status" value="1"/>
</dbReference>
<organism evidence="10 11">
    <name type="scientific">Fructilactobacillus myrtifloralis</name>
    <dbReference type="NCBI Taxonomy" id="2940301"/>
    <lineage>
        <taxon>Bacteria</taxon>
        <taxon>Bacillati</taxon>
        <taxon>Bacillota</taxon>
        <taxon>Bacilli</taxon>
        <taxon>Lactobacillales</taxon>
        <taxon>Lactobacillaceae</taxon>
        <taxon>Fructilactobacillus</taxon>
    </lineage>
</organism>
<accession>A0ABY5BQL9</accession>
<feature type="domain" description="RecX first three-helical" evidence="9">
    <location>
        <begin position="63"/>
        <end position="101"/>
    </location>
</feature>
<feature type="domain" description="RecX third three-helical" evidence="8">
    <location>
        <begin position="155"/>
        <end position="203"/>
    </location>
</feature>
<dbReference type="Pfam" id="PF21982">
    <property type="entry name" value="RecX_HTH1"/>
    <property type="match status" value="1"/>
</dbReference>
<evidence type="ECO:0000313" key="11">
    <source>
        <dbReference type="Proteomes" id="UP001056707"/>
    </source>
</evidence>
<evidence type="ECO:0000256" key="3">
    <source>
        <dbReference type="ARBA" id="ARBA00009695"/>
    </source>
</evidence>
<dbReference type="PANTHER" id="PTHR33602">
    <property type="entry name" value="REGULATORY PROTEIN RECX FAMILY PROTEIN"/>
    <property type="match status" value="1"/>
</dbReference>
<dbReference type="InterPro" id="IPR053926">
    <property type="entry name" value="RecX_HTH_1st"/>
</dbReference>
<evidence type="ECO:0000256" key="5">
    <source>
        <dbReference type="ARBA" id="ARBA00022490"/>
    </source>
</evidence>
<feature type="domain" description="RecX third three-helical" evidence="8">
    <location>
        <begin position="213"/>
        <end position="259"/>
    </location>
</feature>
<reference evidence="10" key="1">
    <citation type="submission" date="2022-05" db="EMBL/GenBank/DDBJ databases">
        <authorList>
            <person name="Oliphant S.A."/>
            <person name="Watson-Haigh N.S."/>
            <person name="Sumby K.M."/>
            <person name="Gardner J.M."/>
            <person name="Jiranek V."/>
        </authorList>
    </citation>
    <scope>NUCLEOTIDE SEQUENCE</scope>
    <source>
        <strain evidence="10">KI16_H9</strain>
    </source>
</reference>
<evidence type="ECO:0000259" key="7">
    <source>
        <dbReference type="Pfam" id="PF02631"/>
    </source>
</evidence>
<comment type="subcellular location">
    <subcellularLocation>
        <location evidence="2 6">Cytoplasm</location>
    </subcellularLocation>
</comment>
<feature type="domain" description="RecX second three-helical" evidence="7">
    <location>
        <begin position="108"/>
        <end position="148"/>
    </location>
</feature>
<evidence type="ECO:0000256" key="6">
    <source>
        <dbReference type="HAMAP-Rule" id="MF_01114"/>
    </source>
</evidence>
<dbReference type="EMBL" id="CP097116">
    <property type="protein sequence ID" value="USS85555.1"/>
    <property type="molecule type" value="Genomic_DNA"/>
</dbReference>
<gene>
    <name evidence="6 10" type="primary">recX</name>
    <name evidence="10" type="ORF">M3M35_02615</name>
</gene>
<sequence>MTAKVTKVVAQQRPGRYNVYLDGQYAFPVSEEVLIQYHLFQGQQLTRSLIQTIQAADQQAKLYAKAVDFISYQSRTEAEVRTKLATLTDDEAAIDQVVDRLKQLQLLDDRQYAQRYVQQMVLAGKKGPQAAQRYLQHKGIAENLAQTAVATDYPDEQALKIAIQLAQKTFDQAQRYPYNKRIEKTKLALMRKGFTFATIDEALAAIDDTVDADDQARLLAQAGEKAWHKYRKQTGLAREQKVKQALLRRGFAFDDIDQLIDDIKGQQ</sequence>
<name>A0ABY5BQL9_9LACO</name>
<dbReference type="Pfam" id="PF21981">
    <property type="entry name" value="RecX_HTH3"/>
    <property type="match status" value="2"/>
</dbReference>
<evidence type="ECO:0000256" key="4">
    <source>
        <dbReference type="ARBA" id="ARBA00018111"/>
    </source>
</evidence>
<keyword evidence="5 6" id="KW-0963">Cytoplasm</keyword>
<proteinExistence type="inferred from homology"/>
<comment type="similarity">
    <text evidence="3 6">Belongs to the RecX family.</text>
</comment>
<comment type="function">
    <text evidence="1 6">Modulates RecA activity.</text>
</comment>
<dbReference type="Proteomes" id="UP001056707">
    <property type="component" value="Chromosome"/>
</dbReference>
<evidence type="ECO:0000259" key="9">
    <source>
        <dbReference type="Pfam" id="PF21982"/>
    </source>
</evidence>
<dbReference type="InterPro" id="IPR036388">
    <property type="entry name" value="WH-like_DNA-bd_sf"/>
</dbReference>
<evidence type="ECO:0000256" key="2">
    <source>
        <dbReference type="ARBA" id="ARBA00004496"/>
    </source>
</evidence>
<dbReference type="HAMAP" id="MF_01114">
    <property type="entry name" value="RecX"/>
    <property type="match status" value="1"/>
</dbReference>
<evidence type="ECO:0000313" key="10">
    <source>
        <dbReference type="EMBL" id="USS85555.1"/>
    </source>
</evidence>
<evidence type="ECO:0000256" key="1">
    <source>
        <dbReference type="ARBA" id="ARBA00003529"/>
    </source>
</evidence>
<dbReference type="InterPro" id="IPR053925">
    <property type="entry name" value="RecX_HTH_3rd"/>
</dbReference>